<organism evidence="2 3">
    <name type="scientific">Lottia gigantea</name>
    <name type="common">Giant owl limpet</name>
    <dbReference type="NCBI Taxonomy" id="225164"/>
    <lineage>
        <taxon>Eukaryota</taxon>
        <taxon>Metazoa</taxon>
        <taxon>Spiralia</taxon>
        <taxon>Lophotrochozoa</taxon>
        <taxon>Mollusca</taxon>
        <taxon>Gastropoda</taxon>
        <taxon>Patellogastropoda</taxon>
        <taxon>Lottioidea</taxon>
        <taxon>Lottiidae</taxon>
        <taxon>Lottia</taxon>
    </lineage>
</organism>
<accession>V4B4P3</accession>
<keyword evidence="1" id="KW-1133">Transmembrane helix</keyword>
<feature type="transmembrane region" description="Helical" evidence="1">
    <location>
        <begin position="144"/>
        <end position="168"/>
    </location>
</feature>
<keyword evidence="1" id="KW-0472">Membrane</keyword>
<dbReference type="RefSeq" id="XP_009065989.1">
    <property type="nucleotide sequence ID" value="XM_009067741.1"/>
</dbReference>
<dbReference type="CTD" id="20250218"/>
<evidence type="ECO:0000256" key="1">
    <source>
        <dbReference type="SAM" id="Phobius"/>
    </source>
</evidence>
<gene>
    <name evidence="2" type="ORF">LOTGIDRAFT_236701</name>
</gene>
<sequence>MSIEGSEHVPTVPLGRKHLTIRADRTTVWAEETYSITCPTNYKYKSVWLRKNKNYIASNRGKPCHFENDVKRSDYRCTAKSFGSGYVLKLTVVKAEDFSTTIQWSCVGVYGRLSNTKSLHIRVVRNVSDLPPMSDQSALDDTTIMLITVCSSVAAMVLFFTMIIGMYMHNKPNVDQAQGPIRSLAKEHDGFPANNDYSIAQRPSSLKYDWTIGDQDFDSSYDADPIEDTPENIYRNFNASMDYGVVNKPDSWTDRDPDYNSNTFYGDAVSNNPNFDPDKIYGLVNKSQH</sequence>
<evidence type="ECO:0000313" key="2">
    <source>
        <dbReference type="EMBL" id="ESO83389.1"/>
    </source>
</evidence>
<name>V4B4P3_LOTGI</name>
<dbReference type="Proteomes" id="UP000030746">
    <property type="component" value="Unassembled WGS sequence"/>
</dbReference>
<dbReference type="EMBL" id="KB203711">
    <property type="protein sequence ID" value="ESO83389.1"/>
    <property type="molecule type" value="Genomic_DNA"/>
</dbReference>
<dbReference type="GeneID" id="20250218"/>
<dbReference type="AlphaFoldDB" id="V4B4P3"/>
<dbReference type="HOGENOM" id="CLU_875192_0_0_1"/>
<keyword evidence="3" id="KW-1185">Reference proteome</keyword>
<protein>
    <submittedName>
        <fullName evidence="2">Uncharacterized protein</fullName>
    </submittedName>
</protein>
<keyword evidence="1" id="KW-0812">Transmembrane</keyword>
<proteinExistence type="predicted"/>
<dbReference type="KEGG" id="lgi:LOTGIDRAFT_236701"/>
<reference evidence="2 3" key="1">
    <citation type="journal article" date="2013" name="Nature">
        <title>Insights into bilaterian evolution from three spiralian genomes.</title>
        <authorList>
            <person name="Simakov O."/>
            <person name="Marletaz F."/>
            <person name="Cho S.J."/>
            <person name="Edsinger-Gonzales E."/>
            <person name="Havlak P."/>
            <person name="Hellsten U."/>
            <person name="Kuo D.H."/>
            <person name="Larsson T."/>
            <person name="Lv J."/>
            <person name="Arendt D."/>
            <person name="Savage R."/>
            <person name="Osoegawa K."/>
            <person name="de Jong P."/>
            <person name="Grimwood J."/>
            <person name="Chapman J.A."/>
            <person name="Shapiro H."/>
            <person name="Aerts A."/>
            <person name="Otillar R.P."/>
            <person name="Terry A.Y."/>
            <person name="Boore J.L."/>
            <person name="Grigoriev I.V."/>
            <person name="Lindberg D.R."/>
            <person name="Seaver E.C."/>
            <person name="Weisblat D.A."/>
            <person name="Putnam N.H."/>
            <person name="Rokhsar D.S."/>
        </authorList>
    </citation>
    <scope>NUCLEOTIDE SEQUENCE [LARGE SCALE GENOMIC DNA]</scope>
</reference>
<evidence type="ECO:0000313" key="3">
    <source>
        <dbReference type="Proteomes" id="UP000030746"/>
    </source>
</evidence>